<dbReference type="PANTHER" id="PTHR35023:SF1">
    <property type="entry name" value="MG-PROTOPORPHYRIN IX CHELATASE"/>
    <property type="match status" value="1"/>
</dbReference>
<proteinExistence type="predicted"/>
<evidence type="ECO:0000313" key="4">
    <source>
        <dbReference type="Proteomes" id="UP000291107"/>
    </source>
</evidence>
<evidence type="ECO:0000256" key="1">
    <source>
        <dbReference type="SAM" id="MobiDB-lite"/>
    </source>
</evidence>
<dbReference type="InterPro" id="IPR002035">
    <property type="entry name" value="VWF_A"/>
</dbReference>
<dbReference type="InterPro" id="IPR036465">
    <property type="entry name" value="vWFA_dom_sf"/>
</dbReference>
<feature type="compositionally biased region" description="Polar residues" evidence="1">
    <location>
        <begin position="49"/>
        <end position="65"/>
    </location>
</feature>
<dbReference type="PANTHER" id="PTHR35023">
    <property type="entry name" value="CHELATASE-RELATED"/>
    <property type="match status" value="1"/>
</dbReference>
<dbReference type="Proteomes" id="UP000291107">
    <property type="component" value="Unassembled WGS sequence"/>
</dbReference>
<feature type="domain" description="VWFA" evidence="2">
    <location>
        <begin position="94"/>
        <end position="199"/>
    </location>
</feature>
<evidence type="ECO:0000259" key="2">
    <source>
        <dbReference type="Pfam" id="PF13519"/>
    </source>
</evidence>
<dbReference type="EMBL" id="SEUB01000004">
    <property type="protein sequence ID" value="RYM41945.1"/>
    <property type="molecule type" value="Genomic_DNA"/>
</dbReference>
<organism evidence="3 4">
    <name type="scientific">Pseudomonas koreensis</name>
    <dbReference type="NCBI Taxonomy" id="198620"/>
    <lineage>
        <taxon>Bacteria</taxon>
        <taxon>Pseudomonadati</taxon>
        <taxon>Pseudomonadota</taxon>
        <taxon>Gammaproteobacteria</taxon>
        <taxon>Pseudomonadales</taxon>
        <taxon>Pseudomonadaceae</taxon>
        <taxon>Pseudomonas</taxon>
    </lineage>
</organism>
<dbReference type="Gene3D" id="3.40.50.410">
    <property type="entry name" value="von Willebrand factor, type A domain"/>
    <property type="match status" value="1"/>
</dbReference>
<dbReference type="InterPro" id="IPR052989">
    <property type="entry name" value="Mg-chelatase_DI-like"/>
</dbReference>
<protein>
    <submittedName>
        <fullName evidence="3">VWA domain-containing protein</fullName>
    </submittedName>
</protein>
<name>A0A4Q4L630_9PSED</name>
<reference evidence="3 4" key="1">
    <citation type="submission" date="2019-02" db="EMBL/GenBank/DDBJ databases">
        <title>Genome of Pseudomonas korensis isolated from heavy metal contaminated environment.</title>
        <authorList>
            <person name="Ayangbenro A.S."/>
            <person name="Babalola O."/>
        </authorList>
    </citation>
    <scope>NUCLEOTIDE SEQUENCE [LARGE SCALE GENOMIC DNA]</scope>
    <source>
        <strain evidence="3 4">AB36</strain>
    </source>
</reference>
<dbReference type="Pfam" id="PF13519">
    <property type="entry name" value="VWA_2"/>
    <property type="match status" value="1"/>
</dbReference>
<comment type="caution">
    <text evidence="3">The sequence shown here is derived from an EMBL/GenBank/DDBJ whole genome shotgun (WGS) entry which is preliminary data.</text>
</comment>
<evidence type="ECO:0000313" key="3">
    <source>
        <dbReference type="EMBL" id="RYM41945.1"/>
    </source>
</evidence>
<accession>A0A4Q4L630</accession>
<gene>
    <name evidence="3" type="ORF">EVS84_12350</name>
</gene>
<feature type="region of interest" description="Disordered" evidence="1">
    <location>
        <begin position="1"/>
        <end position="70"/>
    </location>
</feature>
<dbReference type="AlphaFoldDB" id="A0A4Q4L630"/>
<sequence>MGRDAGNGASHRCPPRSSELAAAGKKALGIRPRSDAGANARPRAGQLDNGRQSQRNGAGSGSVNWPGTLLNGRPRRRADLLFQQRTRSPHEIWLVIIDASASTRRHQALSDAKGLLAELFDDAYRQRARLALLTASGTAPKWQVQGLKASSGLSVWLDGLGAGGGTPLLAALAQAQQWLTVRRKRFPAERQRCLIVTDGRLKDVSGLPVLACPGLLIDIERGPIRLGRAKELATALQAQYQHIDELGLR</sequence>
<dbReference type="SUPFAM" id="SSF53300">
    <property type="entry name" value="vWA-like"/>
    <property type="match status" value="1"/>
</dbReference>